<name>A0ABR2PR27_9ROSI</name>
<accession>A0ABR2PR27</accession>
<evidence type="ECO:0000313" key="2">
    <source>
        <dbReference type="Proteomes" id="UP001396334"/>
    </source>
</evidence>
<evidence type="ECO:0000313" key="1">
    <source>
        <dbReference type="EMBL" id="KAK8990880.1"/>
    </source>
</evidence>
<keyword evidence="2" id="KW-1185">Reference proteome</keyword>
<evidence type="ECO:0008006" key="3">
    <source>
        <dbReference type="Google" id="ProtNLM"/>
    </source>
</evidence>
<reference evidence="1 2" key="1">
    <citation type="journal article" date="2024" name="G3 (Bethesda)">
        <title>Genome assembly of Hibiscus sabdariffa L. provides insights into metabolisms of medicinal natural products.</title>
        <authorList>
            <person name="Kim T."/>
        </authorList>
    </citation>
    <scope>NUCLEOTIDE SEQUENCE [LARGE SCALE GENOMIC DNA]</scope>
    <source>
        <strain evidence="1">TK-2024</strain>
        <tissue evidence="1">Old leaves</tissue>
    </source>
</reference>
<dbReference type="EMBL" id="JBBPBN010000053">
    <property type="protein sequence ID" value="KAK8990880.1"/>
    <property type="molecule type" value="Genomic_DNA"/>
</dbReference>
<sequence length="103" mass="12297">MKSELSKRGFSQICDLHCELFLQELESVDHLFFSCQFVWNIWGKWCKIWEVQCALPEESSMFFMSWNSLCPKSNVLPLWKMAFFAMTWSIWIGRNEKVFTGKL</sequence>
<organism evidence="1 2">
    <name type="scientific">Hibiscus sabdariffa</name>
    <name type="common">roselle</name>
    <dbReference type="NCBI Taxonomy" id="183260"/>
    <lineage>
        <taxon>Eukaryota</taxon>
        <taxon>Viridiplantae</taxon>
        <taxon>Streptophyta</taxon>
        <taxon>Embryophyta</taxon>
        <taxon>Tracheophyta</taxon>
        <taxon>Spermatophyta</taxon>
        <taxon>Magnoliopsida</taxon>
        <taxon>eudicotyledons</taxon>
        <taxon>Gunneridae</taxon>
        <taxon>Pentapetalae</taxon>
        <taxon>rosids</taxon>
        <taxon>malvids</taxon>
        <taxon>Malvales</taxon>
        <taxon>Malvaceae</taxon>
        <taxon>Malvoideae</taxon>
        <taxon>Hibiscus</taxon>
    </lineage>
</organism>
<protein>
    <recommendedName>
        <fullName evidence="3">Reverse transcriptase zinc-binding domain-containing protein</fullName>
    </recommendedName>
</protein>
<proteinExistence type="predicted"/>
<gene>
    <name evidence="1" type="ORF">V6N11_028836</name>
</gene>
<dbReference type="Proteomes" id="UP001396334">
    <property type="component" value="Unassembled WGS sequence"/>
</dbReference>
<comment type="caution">
    <text evidence="1">The sequence shown here is derived from an EMBL/GenBank/DDBJ whole genome shotgun (WGS) entry which is preliminary data.</text>
</comment>